<dbReference type="Proteomes" id="UP001499959">
    <property type="component" value="Unassembled WGS sequence"/>
</dbReference>
<keyword evidence="1" id="KW-0472">Membrane</keyword>
<dbReference type="InterPro" id="IPR058058">
    <property type="entry name" value="CBU_0592-like"/>
</dbReference>
<sequence length="81" mass="9169">MSTSDLIGTFGVSILLIAFVLNQRRTISEHSRTFLVMNMIGALLCAYSAWLVRFMPFVVLETVWALFAAWGLWRWSPATAD</sequence>
<keyword evidence="4" id="KW-1185">Reference proteome</keyword>
<organism evidence="3 4">
    <name type="scientific">Lysobacter hankyongensis</name>
    <dbReference type="NCBI Taxonomy" id="1176535"/>
    <lineage>
        <taxon>Bacteria</taxon>
        <taxon>Pseudomonadati</taxon>
        <taxon>Pseudomonadota</taxon>
        <taxon>Gammaproteobacteria</taxon>
        <taxon>Lysobacterales</taxon>
        <taxon>Lysobacteraceae</taxon>
        <taxon>Lysobacter</taxon>
    </lineage>
</organism>
<dbReference type="Pfam" id="PF26604">
    <property type="entry name" value="CBU_0592"/>
    <property type="match status" value="1"/>
</dbReference>
<name>A0ABP9ANT3_9GAMM</name>
<gene>
    <name evidence="3" type="ORF">GCM10023307_05620</name>
</gene>
<accession>A0ABP9ANT3</accession>
<evidence type="ECO:0000313" key="3">
    <source>
        <dbReference type="EMBL" id="GAA4783800.1"/>
    </source>
</evidence>
<dbReference type="EMBL" id="BAABJE010000001">
    <property type="protein sequence ID" value="GAA4783800.1"/>
    <property type="molecule type" value="Genomic_DNA"/>
</dbReference>
<proteinExistence type="predicted"/>
<feature type="transmembrane region" description="Helical" evidence="1">
    <location>
        <begin position="6"/>
        <end position="22"/>
    </location>
</feature>
<evidence type="ECO:0000259" key="2">
    <source>
        <dbReference type="Pfam" id="PF26604"/>
    </source>
</evidence>
<dbReference type="NCBIfam" id="NF047864">
    <property type="entry name" value="CBU_0592_membra"/>
    <property type="match status" value="1"/>
</dbReference>
<feature type="transmembrane region" description="Helical" evidence="1">
    <location>
        <begin position="34"/>
        <end position="51"/>
    </location>
</feature>
<dbReference type="RefSeq" id="WP_345301739.1">
    <property type="nucleotide sequence ID" value="NZ_BAABJE010000001.1"/>
</dbReference>
<protein>
    <recommendedName>
        <fullName evidence="2">CBU-0592-like domain-containing protein</fullName>
    </recommendedName>
</protein>
<feature type="domain" description="CBU-0592-like" evidence="2">
    <location>
        <begin position="5"/>
        <end position="75"/>
    </location>
</feature>
<keyword evidence="1" id="KW-1133">Transmembrane helix</keyword>
<comment type="caution">
    <text evidence="3">The sequence shown here is derived from an EMBL/GenBank/DDBJ whole genome shotgun (WGS) entry which is preliminary data.</text>
</comment>
<evidence type="ECO:0000256" key="1">
    <source>
        <dbReference type="SAM" id="Phobius"/>
    </source>
</evidence>
<evidence type="ECO:0000313" key="4">
    <source>
        <dbReference type="Proteomes" id="UP001499959"/>
    </source>
</evidence>
<keyword evidence="1" id="KW-0812">Transmembrane</keyword>
<reference evidence="4" key="1">
    <citation type="journal article" date="2019" name="Int. J. Syst. Evol. Microbiol.">
        <title>The Global Catalogue of Microorganisms (GCM) 10K type strain sequencing project: providing services to taxonomists for standard genome sequencing and annotation.</title>
        <authorList>
            <consortium name="The Broad Institute Genomics Platform"/>
            <consortium name="The Broad Institute Genome Sequencing Center for Infectious Disease"/>
            <person name="Wu L."/>
            <person name="Ma J."/>
        </authorList>
    </citation>
    <scope>NUCLEOTIDE SEQUENCE [LARGE SCALE GENOMIC DNA]</scope>
    <source>
        <strain evidence="4">JCM 18204</strain>
    </source>
</reference>